<dbReference type="InterPro" id="IPR035965">
    <property type="entry name" value="PAS-like_dom_sf"/>
</dbReference>
<dbReference type="Proteomes" id="UP000193495">
    <property type="component" value="Unassembled WGS sequence"/>
</dbReference>
<sequence>MQHLEALFDRALDAVVGMDHEGRVIAWNGSAEAMFGRSRPEAMGAMMDDLIVPQQYRAAHAKGLAHYLVTGEGPVLEQRVRITALDCTGAEFPVELSILPVAEADAPPVFYAFIRSLAAEEAHRHEQEARAQEAEILLRVAQKLLEEISFEEFTQYCLQEVCEIAGLEAGHLFVARGAGAARHLAPSGIWHLRDTRYAPICEATEAQRFTPGIGLPGRAWAEGRLVVEPHLPDDANFLRRDVFEQVGLTRGIALPILHSGEIHAVLEFYGTAQSRLDPAFLRMLQTVGSHLGLAIRRKEGAERRETLRRELIHRVGNSLTVLSAIYRSCARQAASIEELSEAFLGRVAAVGQANRMAIEEAETGADLAALIRESIGLLPENGARDIEVPDLIVDSESVMPLSLVFHELATNALKYGGFGEGSRLAIRAMICPETDELVIDWQESRAAPLDALPENDRSGFGSQLIRLMVERRLGGGFSREVGAEGCRIVLRLPRARIERQAG</sequence>
<dbReference type="AlphaFoldDB" id="A0A1X6Z6L7"/>
<evidence type="ECO:0000256" key="7">
    <source>
        <dbReference type="ARBA" id="ARBA00022840"/>
    </source>
</evidence>
<protein>
    <recommendedName>
        <fullName evidence="2">histidine kinase</fullName>
        <ecNumber evidence="2">2.7.13.3</ecNumber>
    </recommendedName>
</protein>
<dbReference type="GO" id="GO:0004673">
    <property type="term" value="F:protein histidine kinase activity"/>
    <property type="evidence" value="ECO:0007669"/>
    <property type="project" value="UniProtKB-EC"/>
</dbReference>
<dbReference type="InterPro" id="IPR011102">
    <property type="entry name" value="Sig_transdc_His_kinase_HWE"/>
</dbReference>
<dbReference type="Pfam" id="PF13185">
    <property type="entry name" value="GAF_2"/>
    <property type="match status" value="1"/>
</dbReference>
<keyword evidence="5" id="KW-0547">Nucleotide-binding</keyword>
<evidence type="ECO:0000256" key="1">
    <source>
        <dbReference type="ARBA" id="ARBA00000085"/>
    </source>
</evidence>
<dbReference type="SMART" id="SM00091">
    <property type="entry name" value="PAS"/>
    <property type="match status" value="1"/>
</dbReference>
<evidence type="ECO:0000256" key="2">
    <source>
        <dbReference type="ARBA" id="ARBA00012438"/>
    </source>
</evidence>
<dbReference type="SUPFAM" id="SSF55781">
    <property type="entry name" value="GAF domain-like"/>
    <property type="match status" value="1"/>
</dbReference>
<evidence type="ECO:0000259" key="9">
    <source>
        <dbReference type="PROSITE" id="PS50112"/>
    </source>
</evidence>
<dbReference type="OrthoDB" id="9816309at2"/>
<organism evidence="11 12">
    <name type="scientific">Limimaricola soesokkakensis</name>
    <dbReference type="NCBI Taxonomy" id="1343159"/>
    <lineage>
        <taxon>Bacteria</taxon>
        <taxon>Pseudomonadati</taxon>
        <taxon>Pseudomonadota</taxon>
        <taxon>Alphaproteobacteria</taxon>
        <taxon>Rhodobacterales</taxon>
        <taxon>Paracoccaceae</taxon>
        <taxon>Limimaricola</taxon>
    </lineage>
</organism>
<dbReference type="Proteomes" id="UP000240624">
    <property type="component" value="Unassembled WGS sequence"/>
</dbReference>
<reference evidence="10 13" key="2">
    <citation type="submission" date="2018-03" db="EMBL/GenBank/DDBJ databases">
        <title>Genomic Encyclopedia of Archaeal and Bacterial Type Strains, Phase II (KMG-II): from individual species to whole genera.</title>
        <authorList>
            <person name="Goeker M."/>
        </authorList>
    </citation>
    <scope>NUCLEOTIDE SEQUENCE [LARGE SCALE GENOMIC DNA]</scope>
    <source>
        <strain evidence="10 13">DSM 29956</strain>
    </source>
</reference>
<keyword evidence="6 11" id="KW-0418">Kinase</keyword>
<dbReference type="GO" id="GO:0005524">
    <property type="term" value="F:ATP binding"/>
    <property type="evidence" value="ECO:0007669"/>
    <property type="project" value="UniProtKB-KW"/>
</dbReference>
<evidence type="ECO:0000313" key="13">
    <source>
        <dbReference type="Proteomes" id="UP000240624"/>
    </source>
</evidence>
<dbReference type="PROSITE" id="PS50112">
    <property type="entry name" value="PAS"/>
    <property type="match status" value="1"/>
</dbReference>
<keyword evidence="4 11" id="KW-0808">Transferase</keyword>
<dbReference type="InterPro" id="IPR029016">
    <property type="entry name" value="GAF-like_dom_sf"/>
</dbReference>
<dbReference type="EC" id="2.7.13.3" evidence="2"/>
<dbReference type="SMART" id="SM00065">
    <property type="entry name" value="GAF"/>
    <property type="match status" value="1"/>
</dbReference>
<dbReference type="NCBIfam" id="TIGR00229">
    <property type="entry name" value="sensory_box"/>
    <property type="match status" value="1"/>
</dbReference>
<feature type="domain" description="PAS" evidence="9">
    <location>
        <begin position="1"/>
        <end position="72"/>
    </location>
</feature>
<dbReference type="Gene3D" id="3.30.450.40">
    <property type="match status" value="1"/>
</dbReference>
<dbReference type="PANTHER" id="PTHR41523:SF8">
    <property type="entry name" value="ETHYLENE RESPONSE SENSOR PROTEIN"/>
    <property type="match status" value="1"/>
</dbReference>
<evidence type="ECO:0000256" key="3">
    <source>
        <dbReference type="ARBA" id="ARBA00022553"/>
    </source>
</evidence>
<keyword evidence="13" id="KW-1185">Reference proteome</keyword>
<dbReference type="Gene3D" id="3.30.565.10">
    <property type="entry name" value="Histidine kinase-like ATPase, C-terminal domain"/>
    <property type="match status" value="1"/>
</dbReference>
<dbReference type="SMART" id="SM00911">
    <property type="entry name" value="HWE_HK"/>
    <property type="match status" value="1"/>
</dbReference>
<evidence type="ECO:0000256" key="4">
    <source>
        <dbReference type="ARBA" id="ARBA00022679"/>
    </source>
</evidence>
<evidence type="ECO:0000256" key="6">
    <source>
        <dbReference type="ARBA" id="ARBA00022777"/>
    </source>
</evidence>
<evidence type="ECO:0000313" key="12">
    <source>
        <dbReference type="Proteomes" id="UP000193495"/>
    </source>
</evidence>
<dbReference type="InterPro" id="IPR003018">
    <property type="entry name" value="GAF"/>
</dbReference>
<accession>A0A1X6Z6L7</accession>
<dbReference type="InterPro" id="IPR036890">
    <property type="entry name" value="HATPase_C_sf"/>
</dbReference>
<evidence type="ECO:0000256" key="8">
    <source>
        <dbReference type="SAM" id="Coils"/>
    </source>
</evidence>
<keyword evidence="8" id="KW-0175">Coiled coil</keyword>
<feature type="coiled-coil region" evidence="8">
    <location>
        <begin position="115"/>
        <end position="144"/>
    </location>
</feature>
<dbReference type="Pfam" id="PF07536">
    <property type="entry name" value="HWE_HK"/>
    <property type="match status" value="1"/>
</dbReference>
<comment type="catalytic activity">
    <reaction evidence="1">
        <text>ATP + protein L-histidine = ADP + protein N-phospho-L-histidine.</text>
        <dbReference type="EC" id="2.7.13.3"/>
    </reaction>
</comment>
<dbReference type="GO" id="GO:0006355">
    <property type="term" value="P:regulation of DNA-templated transcription"/>
    <property type="evidence" value="ECO:0007669"/>
    <property type="project" value="InterPro"/>
</dbReference>
<dbReference type="RefSeq" id="WP_085896111.1">
    <property type="nucleotide sequence ID" value="NZ_FWFY01000004.1"/>
</dbReference>
<dbReference type="InterPro" id="IPR000014">
    <property type="entry name" value="PAS"/>
</dbReference>
<dbReference type="InterPro" id="IPR013767">
    <property type="entry name" value="PAS_fold"/>
</dbReference>
<dbReference type="EMBL" id="FWFY01000004">
    <property type="protein sequence ID" value="SLN41817.1"/>
    <property type="molecule type" value="Genomic_DNA"/>
</dbReference>
<keyword evidence="3" id="KW-0597">Phosphoprotein</keyword>
<dbReference type="PANTHER" id="PTHR41523">
    <property type="entry name" value="TWO-COMPONENT SYSTEM SENSOR PROTEIN"/>
    <property type="match status" value="1"/>
</dbReference>
<name>A0A1X6Z6L7_9RHOB</name>
<dbReference type="EMBL" id="PYGB01000004">
    <property type="protein sequence ID" value="PSK86749.1"/>
    <property type="molecule type" value="Genomic_DNA"/>
</dbReference>
<evidence type="ECO:0000313" key="10">
    <source>
        <dbReference type="EMBL" id="PSK86749.1"/>
    </source>
</evidence>
<dbReference type="Gene3D" id="3.30.450.20">
    <property type="entry name" value="PAS domain"/>
    <property type="match status" value="1"/>
</dbReference>
<dbReference type="CDD" id="cd00130">
    <property type="entry name" value="PAS"/>
    <property type="match status" value="1"/>
</dbReference>
<keyword evidence="7" id="KW-0067">ATP-binding</keyword>
<reference evidence="11 12" key="1">
    <citation type="submission" date="2017-03" db="EMBL/GenBank/DDBJ databases">
        <authorList>
            <person name="Afonso C.L."/>
            <person name="Miller P.J."/>
            <person name="Scott M.A."/>
            <person name="Spackman E."/>
            <person name="Goraichik I."/>
            <person name="Dimitrov K.M."/>
            <person name="Suarez D.L."/>
            <person name="Swayne D.E."/>
        </authorList>
    </citation>
    <scope>NUCLEOTIDE SEQUENCE [LARGE SCALE GENOMIC DNA]</scope>
    <source>
        <strain evidence="11 12">CECT 8367</strain>
    </source>
</reference>
<evidence type="ECO:0000313" key="11">
    <source>
        <dbReference type="EMBL" id="SLN41817.1"/>
    </source>
</evidence>
<gene>
    <name evidence="10" type="ORF">CLV79_104179</name>
    <name evidence="11" type="ORF">LOS8367_01772</name>
</gene>
<proteinExistence type="predicted"/>
<dbReference type="SUPFAM" id="SSF55785">
    <property type="entry name" value="PYP-like sensor domain (PAS domain)"/>
    <property type="match status" value="1"/>
</dbReference>
<evidence type="ECO:0000256" key="5">
    <source>
        <dbReference type="ARBA" id="ARBA00022741"/>
    </source>
</evidence>
<dbReference type="Pfam" id="PF00989">
    <property type="entry name" value="PAS"/>
    <property type="match status" value="1"/>
</dbReference>